<name>A0AAD7KAN0_9AGAR</name>
<accession>A0AAD7KAN0</accession>
<keyword evidence="3" id="KW-1185">Reference proteome</keyword>
<dbReference type="AlphaFoldDB" id="A0AAD7KAN0"/>
<sequence>MFESTPTSTLNSPADSLVQLPDRVPRRTLRRCTSSSLFSESSKITLNLPTKAEPSVYLTVRTSVNPFGSFSPTPPATASLQFFATPSRPPSAWSTPAPKRTRSIPSISRTASSFSIDELARSPISPVTASLLDFEHDYAPASKHQPIPLPDRPRDATAPALASLEKRSRLTKRVHCATCRTPGTNFPACARCGDAWCSRVCRLPNGVRHVCSVTAPLSRTGISRTPLVSPPSTTPATPRNV</sequence>
<organism evidence="2 3">
    <name type="scientific">Mycena maculata</name>
    <dbReference type="NCBI Taxonomy" id="230809"/>
    <lineage>
        <taxon>Eukaryota</taxon>
        <taxon>Fungi</taxon>
        <taxon>Dikarya</taxon>
        <taxon>Basidiomycota</taxon>
        <taxon>Agaricomycotina</taxon>
        <taxon>Agaricomycetes</taxon>
        <taxon>Agaricomycetidae</taxon>
        <taxon>Agaricales</taxon>
        <taxon>Marasmiineae</taxon>
        <taxon>Mycenaceae</taxon>
        <taxon>Mycena</taxon>
    </lineage>
</organism>
<evidence type="ECO:0000256" key="1">
    <source>
        <dbReference type="SAM" id="MobiDB-lite"/>
    </source>
</evidence>
<protein>
    <submittedName>
        <fullName evidence="2">Uncharacterized protein</fullName>
    </submittedName>
</protein>
<gene>
    <name evidence="2" type="ORF">DFH07DRAFT_792976</name>
</gene>
<evidence type="ECO:0000313" key="2">
    <source>
        <dbReference type="EMBL" id="KAJ7780629.1"/>
    </source>
</evidence>
<evidence type="ECO:0000313" key="3">
    <source>
        <dbReference type="Proteomes" id="UP001215280"/>
    </source>
</evidence>
<proteinExistence type="predicted"/>
<dbReference type="EMBL" id="JARJLG010000005">
    <property type="protein sequence ID" value="KAJ7780629.1"/>
    <property type="molecule type" value="Genomic_DNA"/>
</dbReference>
<comment type="caution">
    <text evidence="2">The sequence shown here is derived from an EMBL/GenBank/DDBJ whole genome shotgun (WGS) entry which is preliminary data.</text>
</comment>
<feature type="region of interest" description="Disordered" evidence="1">
    <location>
        <begin position="222"/>
        <end position="241"/>
    </location>
</feature>
<dbReference type="Proteomes" id="UP001215280">
    <property type="component" value="Unassembled WGS sequence"/>
</dbReference>
<reference evidence="2" key="1">
    <citation type="submission" date="2023-03" db="EMBL/GenBank/DDBJ databases">
        <title>Massive genome expansion in bonnet fungi (Mycena s.s.) driven by repeated elements and novel gene families across ecological guilds.</title>
        <authorList>
            <consortium name="Lawrence Berkeley National Laboratory"/>
            <person name="Harder C.B."/>
            <person name="Miyauchi S."/>
            <person name="Viragh M."/>
            <person name="Kuo A."/>
            <person name="Thoen E."/>
            <person name="Andreopoulos B."/>
            <person name="Lu D."/>
            <person name="Skrede I."/>
            <person name="Drula E."/>
            <person name="Henrissat B."/>
            <person name="Morin E."/>
            <person name="Kohler A."/>
            <person name="Barry K."/>
            <person name="LaButti K."/>
            <person name="Morin E."/>
            <person name="Salamov A."/>
            <person name="Lipzen A."/>
            <person name="Mereny Z."/>
            <person name="Hegedus B."/>
            <person name="Baldrian P."/>
            <person name="Stursova M."/>
            <person name="Weitz H."/>
            <person name="Taylor A."/>
            <person name="Grigoriev I.V."/>
            <person name="Nagy L.G."/>
            <person name="Martin F."/>
            <person name="Kauserud H."/>
        </authorList>
    </citation>
    <scope>NUCLEOTIDE SEQUENCE</scope>
    <source>
        <strain evidence="2">CBHHK188m</strain>
    </source>
</reference>